<proteinExistence type="predicted"/>
<gene>
    <name evidence="1" type="ORF">M153_5920001678</name>
</gene>
<dbReference type="EMBL" id="LGUB01000226">
    <property type="protein sequence ID" value="KRH93756.1"/>
    <property type="molecule type" value="Genomic_DNA"/>
</dbReference>
<name>A0A0R0LWM7_9MICR</name>
<keyword evidence="2" id="KW-1185">Reference proteome</keyword>
<dbReference type="VEuPathDB" id="MicrosporidiaDB:M153_5920001678"/>
<accession>A0A0R0LWM7</accession>
<dbReference type="Proteomes" id="UP000051530">
    <property type="component" value="Unassembled WGS sequence"/>
</dbReference>
<sequence>MCLSQVPTTRSDSLGQVILSSDVNHKVEDIGQFEIDNNDITNYNKLRKSKFKCKVENTGLMISHSVYKLEKLSQNVFKYVQTPRNTANDCNWPNETTLSVIKGTLSLDIREKLPQTINSCEEMFQDLFSLKYSADKTEI</sequence>
<reference evidence="1 2" key="1">
    <citation type="submission" date="2015-07" db="EMBL/GenBank/DDBJ databases">
        <title>The genome of Pseudoloma neurophilia, a relevant intracellular parasite of the zebrafish.</title>
        <authorList>
            <person name="Ndikumana S."/>
            <person name="Pelin A."/>
            <person name="Sanders J."/>
            <person name="Corradi N."/>
        </authorList>
    </citation>
    <scope>NUCLEOTIDE SEQUENCE [LARGE SCALE GENOMIC DNA]</scope>
    <source>
        <strain evidence="1 2">MK1</strain>
    </source>
</reference>
<evidence type="ECO:0000313" key="2">
    <source>
        <dbReference type="Proteomes" id="UP000051530"/>
    </source>
</evidence>
<protein>
    <submittedName>
        <fullName evidence="1">Uncharacterized protein</fullName>
    </submittedName>
</protein>
<evidence type="ECO:0000313" key="1">
    <source>
        <dbReference type="EMBL" id="KRH93756.1"/>
    </source>
</evidence>
<organism evidence="1 2">
    <name type="scientific">Pseudoloma neurophilia</name>
    <dbReference type="NCBI Taxonomy" id="146866"/>
    <lineage>
        <taxon>Eukaryota</taxon>
        <taxon>Fungi</taxon>
        <taxon>Fungi incertae sedis</taxon>
        <taxon>Microsporidia</taxon>
        <taxon>Pseudoloma</taxon>
    </lineage>
</organism>
<comment type="caution">
    <text evidence="1">The sequence shown here is derived from an EMBL/GenBank/DDBJ whole genome shotgun (WGS) entry which is preliminary data.</text>
</comment>
<dbReference type="AlphaFoldDB" id="A0A0R0LWM7"/>